<comment type="similarity">
    <text evidence="1 5">Belongs to the 5-formyltetrahydrofolate cyclo-ligase family.</text>
</comment>
<feature type="binding site" evidence="4">
    <location>
        <position position="60"/>
    </location>
    <ligand>
        <name>substrate</name>
    </ligand>
</feature>
<keyword evidence="5" id="KW-0479">Metal-binding</keyword>
<dbReference type="Gene3D" id="3.40.50.10420">
    <property type="entry name" value="NagB/RpiA/CoA transferase-like"/>
    <property type="match status" value="1"/>
</dbReference>
<dbReference type="EMBL" id="BONY01000061">
    <property type="protein sequence ID" value="GIH09115.1"/>
    <property type="molecule type" value="Genomic_DNA"/>
</dbReference>
<dbReference type="GO" id="GO:0009396">
    <property type="term" value="P:folic acid-containing compound biosynthetic process"/>
    <property type="evidence" value="ECO:0007669"/>
    <property type="project" value="TreeGrafter"/>
</dbReference>
<gene>
    <name evidence="6" type="ORF">Rhe02_71820</name>
</gene>
<dbReference type="PIRSF" id="PIRSF006806">
    <property type="entry name" value="FTHF_cligase"/>
    <property type="match status" value="1"/>
</dbReference>
<protein>
    <recommendedName>
        <fullName evidence="5">5-formyltetrahydrofolate cyclo-ligase</fullName>
        <ecNumber evidence="5">6.3.3.2</ecNumber>
    </recommendedName>
</protein>
<feature type="binding site" evidence="4">
    <location>
        <begin position="123"/>
        <end position="131"/>
    </location>
    <ligand>
        <name>ATP</name>
        <dbReference type="ChEBI" id="CHEBI:30616"/>
    </ligand>
</feature>
<dbReference type="InterPro" id="IPR002698">
    <property type="entry name" value="FTHF_cligase"/>
</dbReference>
<feature type="binding site" evidence="4">
    <location>
        <begin position="9"/>
        <end position="13"/>
    </location>
    <ligand>
        <name>ATP</name>
        <dbReference type="ChEBI" id="CHEBI:30616"/>
    </ligand>
</feature>
<dbReference type="GO" id="GO:0046872">
    <property type="term" value="F:metal ion binding"/>
    <property type="evidence" value="ECO:0007669"/>
    <property type="project" value="UniProtKB-KW"/>
</dbReference>
<dbReference type="AlphaFoldDB" id="A0A8J3VJV6"/>
<dbReference type="RefSeq" id="WP_203912845.1">
    <property type="nucleotide sequence ID" value="NZ_BONY01000061.1"/>
</dbReference>
<name>A0A8J3VJV6_9ACTN</name>
<dbReference type="GO" id="GO:0035999">
    <property type="term" value="P:tetrahydrofolate interconversion"/>
    <property type="evidence" value="ECO:0007669"/>
    <property type="project" value="TreeGrafter"/>
</dbReference>
<comment type="catalytic activity">
    <reaction evidence="5">
        <text>(6S)-5-formyl-5,6,7,8-tetrahydrofolate + ATP = (6R)-5,10-methenyltetrahydrofolate + ADP + phosphate</text>
        <dbReference type="Rhea" id="RHEA:10488"/>
        <dbReference type="ChEBI" id="CHEBI:30616"/>
        <dbReference type="ChEBI" id="CHEBI:43474"/>
        <dbReference type="ChEBI" id="CHEBI:57455"/>
        <dbReference type="ChEBI" id="CHEBI:57457"/>
        <dbReference type="ChEBI" id="CHEBI:456216"/>
        <dbReference type="EC" id="6.3.3.2"/>
    </reaction>
</comment>
<dbReference type="Pfam" id="PF01812">
    <property type="entry name" value="5-FTHF_cyc-lig"/>
    <property type="match status" value="1"/>
</dbReference>
<reference evidence="6" key="1">
    <citation type="submission" date="2021-01" db="EMBL/GenBank/DDBJ databases">
        <title>Whole genome shotgun sequence of Rhizocola hellebori NBRC 109834.</title>
        <authorList>
            <person name="Komaki H."/>
            <person name="Tamura T."/>
        </authorList>
    </citation>
    <scope>NUCLEOTIDE SEQUENCE</scope>
    <source>
        <strain evidence="6">NBRC 109834</strain>
    </source>
</reference>
<evidence type="ECO:0000313" key="6">
    <source>
        <dbReference type="EMBL" id="GIH09115.1"/>
    </source>
</evidence>
<evidence type="ECO:0000256" key="4">
    <source>
        <dbReference type="PIRSR" id="PIRSR006806-1"/>
    </source>
</evidence>
<accession>A0A8J3VJV6</accession>
<dbReference type="GO" id="GO:0030272">
    <property type="term" value="F:5-formyltetrahydrofolate cyclo-ligase activity"/>
    <property type="evidence" value="ECO:0007669"/>
    <property type="project" value="UniProtKB-EC"/>
</dbReference>
<keyword evidence="7" id="KW-1185">Reference proteome</keyword>
<sequence length="180" mass="19007">MLTPEMNAKAALRRDLLAARSELTTEQLSKAAHLLAGHLENLLLEVRPTTVAVYVPFGSEPGGPGMPGLVASLASKVIVPVLLPDKDLAWTGLDGGERLAPQAISQAELIIVPALAVDVTGYRLGRGGGSYDRALSRASSSALLVALLHDGEILAQVPHEPHDRKVHRALTPIGVTKLDR</sequence>
<dbReference type="EC" id="6.3.3.2" evidence="5"/>
<evidence type="ECO:0000256" key="5">
    <source>
        <dbReference type="RuleBase" id="RU361279"/>
    </source>
</evidence>
<dbReference type="InterPro" id="IPR024185">
    <property type="entry name" value="FTHF_cligase-like_sf"/>
</dbReference>
<keyword evidence="3 4" id="KW-0067">ATP-binding</keyword>
<evidence type="ECO:0000256" key="1">
    <source>
        <dbReference type="ARBA" id="ARBA00010638"/>
    </source>
</evidence>
<keyword evidence="2 4" id="KW-0547">Nucleotide-binding</keyword>
<comment type="caution">
    <text evidence="6">The sequence shown here is derived from an EMBL/GenBank/DDBJ whole genome shotgun (WGS) entry which is preliminary data.</text>
</comment>
<dbReference type="PANTHER" id="PTHR23407:SF1">
    <property type="entry name" value="5-FORMYLTETRAHYDROFOLATE CYCLO-LIGASE"/>
    <property type="match status" value="1"/>
</dbReference>
<organism evidence="6 7">
    <name type="scientific">Rhizocola hellebori</name>
    <dbReference type="NCBI Taxonomy" id="1392758"/>
    <lineage>
        <taxon>Bacteria</taxon>
        <taxon>Bacillati</taxon>
        <taxon>Actinomycetota</taxon>
        <taxon>Actinomycetes</taxon>
        <taxon>Micromonosporales</taxon>
        <taxon>Micromonosporaceae</taxon>
        <taxon>Rhizocola</taxon>
    </lineage>
</organism>
<dbReference type="GO" id="GO:0005524">
    <property type="term" value="F:ATP binding"/>
    <property type="evidence" value="ECO:0007669"/>
    <property type="project" value="UniProtKB-KW"/>
</dbReference>
<proteinExistence type="inferred from homology"/>
<feature type="binding site" evidence="4">
    <location>
        <position position="55"/>
    </location>
    <ligand>
        <name>substrate</name>
    </ligand>
</feature>
<dbReference type="NCBIfam" id="TIGR02727">
    <property type="entry name" value="MTHFS_bact"/>
    <property type="match status" value="1"/>
</dbReference>
<dbReference type="Proteomes" id="UP000612899">
    <property type="component" value="Unassembled WGS sequence"/>
</dbReference>
<keyword evidence="5" id="KW-0460">Magnesium</keyword>
<evidence type="ECO:0000256" key="2">
    <source>
        <dbReference type="ARBA" id="ARBA00022741"/>
    </source>
</evidence>
<evidence type="ECO:0000256" key="3">
    <source>
        <dbReference type="ARBA" id="ARBA00022840"/>
    </source>
</evidence>
<dbReference type="PANTHER" id="PTHR23407">
    <property type="entry name" value="ATPASE INHIBITOR/5-FORMYLTETRAHYDROFOLATE CYCLO-LIGASE"/>
    <property type="match status" value="1"/>
</dbReference>
<comment type="cofactor">
    <cofactor evidence="5">
        <name>Mg(2+)</name>
        <dbReference type="ChEBI" id="CHEBI:18420"/>
    </cofactor>
</comment>
<dbReference type="InterPro" id="IPR037171">
    <property type="entry name" value="NagB/RpiA_transferase-like"/>
</dbReference>
<evidence type="ECO:0000313" key="7">
    <source>
        <dbReference type="Proteomes" id="UP000612899"/>
    </source>
</evidence>
<dbReference type="SUPFAM" id="SSF100950">
    <property type="entry name" value="NagB/RpiA/CoA transferase-like"/>
    <property type="match status" value="1"/>
</dbReference>